<evidence type="ECO:0000256" key="1">
    <source>
        <dbReference type="ARBA" id="ARBA00004167"/>
    </source>
</evidence>
<sequence length="176" mass="18794">MIKSLRNAQKGFTLVEILIVVALIAILAVIALITINPAEAQKRSRDAQRLKEIGVLQGMMEQYISDNPSATGFTSESTDNAASNNCSTTGWIGVNLCSYANTLPKDPINRAATFALAGGTSSTGPVAYQILLDSNLRYKICTRLESVANATKLTTDGVSNSYFEVYSATDGPTCTF</sequence>
<evidence type="ECO:0000256" key="2">
    <source>
        <dbReference type="ARBA" id="ARBA00022481"/>
    </source>
</evidence>
<gene>
    <name evidence="7" type="ORF">A3D06_01900</name>
</gene>
<dbReference type="PROSITE" id="PS00409">
    <property type="entry name" value="PROKAR_NTER_METHYL"/>
    <property type="match status" value="1"/>
</dbReference>
<evidence type="ECO:0000313" key="7">
    <source>
        <dbReference type="EMBL" id="OGK28590.1"/>
    </source>
</evidence>
<evidence type="ECO:0008006" key="9">
    <source>
        <dbReference type="Google" id="ProtNLM"/>
    </source>
</evidence>
<organism evidence="7 8">
    <name type="scientific">Candidatus Roizmanbacteria bacterium RIFCSPHIGHO2_02_FULL_40_9</name>
    <dbReference type="NCBI Taxonomy" id="1802042"/>
    <lineage>
        <taxon>Bacteria</taxon>
        <taxon>Candidatus Roizmaniibacteriota</taxon>
    </lineage>
</organism>
<dbReference type="SUPFAM" id="SSF54523">
    <property type="entry name" value="Pili subunits"/>
    <property type="match status" value="1"/>
</dbReference>
<proteinExistence type="predicted"/>
<dbReference type="GO" id="GO:0015628">
    <property type="term" value="P:protein secretion by the type II secretion system"/>
    <property type="evidence" value="ECO:0007669"/>
    <property type="project" value="InterPro"/>
</dbReference>
<dbReference type="Proteomes" id="UP000177027">
    <property type="component" value="Unassembled WGS sequence"/>
</dbReference>
<dbReference type="PRINTS" id="PR00885">
    <property type="entry name" value="BCTERIALGSPH"/>
</dbReference>
<feature type="transmembrane region" description="Helical" evidence="6">
    <location>
        <begin position="12"/>
        <end position="35"/>
    </location>
</feature>
<dbReference type="InterPro" id="IPR045584">
    <property type="entry name" value="Pilin-like"/>
</dbReference>
<name>A0A1F7HBA0_9BACT</name>
<comment type="subcellular location">
    <subcellularLocation>
        <location evidence="1">Membrane</location>
        <topology evidence="1">Single-pass membrane protein</topology>
    </subcellularLocation>
</comment>
<evidence type="ECO:0000313" key="8">
    <source>
        <dbReference type="Proteomes" id="UP000177027"/>
    </source>
</evidence>
<dbReference type="InterPro" id="IPR002416">
    <property type="entry name" value="T2SS_protein-GspH"/>
</dbReference>
<dbReference type="AlphaFoldDB" id="A0A1F7HBA0"/>
<accession>A0A1F7HBA0</accession>
<reference evidence="7 8" key="1">
    <citation type="journal article" date="2016" name="Nat. Commun.">
        <title>Thousands of microbial genomes shed light on interconnected biogeochemical processes in an aquifer system.</title>
        <authorList>
            <person name="Anantharaman K."/>
            <person name="Brown C.T."/>
            <person name="Hug L.A."/>
            <person name="Sharon I."/>
            <person name="Castelle C.J."/>
            <person name="Probst A.J."/>
            <person name="Thomas B.C."/>
            <person name="Singh A."/>
            <person name="Wilkins M.J."/>
            <person name="Karaoz U."/>
            <person name="Brodie E.L."/>
            <person name="Williams K.H."/>
            <person name="Hubbard S.S."/>
            <person name="Banfield J.F."/>
        </authorList>
    </citation>
    <scope>NUCLEOTIDE SEQUENCE [LARGE SCALE GENOMIC DNA]</scope>
</reference>
<dbReference type="GO" id="GO:0015627">
    <property type="term" value="C:type II protein secretion system complex"/>
    <property type="evidence" value="ECO:0007669"/>
    <property type="project" value="InterPro"/>
</dbReference>
<keyword evidence="3 6" id="KW-0812">Transmembrane</keyword>
<evidence type="ECO:0000256" key="5">
    <source>
        <dbReference type="ARBA" id="ARBA00023136"/>
    </source>
</evidence>
<keyword evidence="2" id="KW-0488">Methylation</keyword>
<protein>
    <recommendedName>
        <fullName evidence="9">Type II secretion system protein GspG C-terminal domain-containing protein</fullName>
    </recommendedName>
</protein>
<dbReference type="Gene3D" id="3.30.700.10">
    <property type="entry name" value="Glycoprotein, Type 4 Pilin"/>
    <property type="match status" value="1"/>
</dbReference>
<evidence type="ECO:0000256" key="3">
    <source>
        <dbReference type="ARBA" id="ARBA00022692"/>
    </source>
</evidence>
<keyword evidence="5 6" id="KW-0472">Membrane</keyword>
<evidence type="ECO:0000256" key="6">
    <source>
        <dbReference type="SAM" id="Phobius"/>
    </source>
</evidence>
<dbReference type="EMBL" id="MFZS01000036">
    <property type="protein sequence ID" value="OGK28590.1"/>
    <property type="molecule type" value="Genomic_DNA"/>
</dbReference>
<dbReference type="NCBIfam" id="TIGR02532">
    <property type="entry name" value="IV_pilin_GFxxxE"/>
    <property type="match status" value="1"/>
</dbReference>
<comment type="caution">
    <text evidence="7">The sequence shown here is derived from an EMBL/GenBank/DDBJ whole genome shotgun (WGS) entry which is preliminary data.</text>
</comment>
<dbReference type="GO" id="GO:0016020">
    <property type="term" value="C:membrane"/>
    <property type="evidence" value="ECO:0007669"/>
    <property type="project" value="UniProtKB-SubCell"/>
</dbReference>
<dbReference type="Pfam" id="PF07963">
    <property type="entry name" value="N_methyl"/>
    <property type="match status" value="1"/>
</dbReference>
<evidence type="ECO:0000256" key="4">
    <source>
        <dbReference type="ARBA" id="ARBA00022989"/>
    </source>
</evidence>
<dbReference type="InterPro" id="IPR012902">
    <property type="entry name" value="N_methyl_site"/>
</dbReference>
<keyword evidence="4 6" id="KW-1133">Transmembrane helix</keyword>